<evidence type="ECO:0000313" key="2">
    <source>
        <dbReference type="Proteomes" id="UP000509429"/>
    </source>
</evidence>
<dbReference type="EMBL" id="CP054490">
    <property type="protein sequence ID" value="QKQ23742.1"/>
    <property type="molecule type" value="Genomic_DNA"/>
</dbReference>
<sequence>MKISTKDADTPLTGISFNDTFKESLGNNTLTENSGVDTFDYNAITDFVIGNGDKLNLKDLLSYQTGDTLNDFLSVTDGSSAGDVVINIEANNLIVL</sequence>
<dbReference type="RefSeq" id="WP_174605182.1">
    <property type="nucleotide sequence ID" value="NZ_CP054490.1"/>
</dbReference>
<dbReference type="NCBIfam" id="TIGR03661">
    <property type="entry name" value="T1SS_VCA0849"/>
    <property type="match status" value="1"/>
</dbReference>
<keyword evidence="2" id="KW-1185">Reference proteome</keyword>
<dbReference type="KEGG" id="reo:HUE58_00675"/>
<dbReference type="Proteomes" id="UP000509429">
    <property type="component" value="Chromosome"/>
</dbReference>
<organism evidence="1 2">
    <name type="scientific">Candidatus Ruthia endofausta</name>
    <dbReference type="NCBI Taxonomy" id="2738852"/>
    <lineage>
        <taxon>Bacteria</taxon>
        <taxon>Pseudomonadati</taxon>
        <taxon>Pseudomonadota</taxon>
        <taxon>Gammaproteobacteria</taxon>
        <taxon>Candidatus Pseudothioglobaceae</taxon>
        <taxon>Candidatus Ruthturnera</taxon>
    </lineage>
</organism>
<protein>
    <submittedName>
        <fullName evidence="1">Type I secretion C-terminal target domain-containing protein</fullName>
    </submittedName>
</protein>
<name>A0A6N0HN16_9GAMM</name>
<reference evidence="1 2" key="1">
    <citation type="submission" date="2020-05" db="EMBL/GenBank/DDBJ databases">
        <title>Horizontal transmission and recombination maintain forever young bacterial symbiont genomes.</title>
        <authorList>
            <person name="Russell S.L."/>
            <person name="Pepper-Tunick E."/>
            <person name="Svedberg J."/>
            <person name="Byrne A."/>
            <person name="Ruelas Castillo J."/>
            <person name="Vollmers C."/>
            <person name="Beinart R.A."/>
            <person name="Corbett-Detig R."/>
        </authorList>
    </citation>
    <scope>NUCLEOTIDE SEQUENCE [LARGE SCALE GENOMIC DNA]</scope>
    <source>
        <strain evidence="1">JDF_Ridge</strain>
    </source>
</reference>
<gene>
    <name evidence="1" type="ORF">HUE58_00675</name>
</gene>
<dbReference type="InterPro" id="IPR011049">
    <property type="entry name" value="Serralysin-like_metalloprot_C"/>
</dbReference>
<proteinExistence type="predicted"/>
<dbReference type="Gene3D" id="2.150.10.10">
    <property type="entry name" value="Serralysin-like metalloprotease, C-terminal"/>
    <property type="match status" value="1"/>
</dbReference>
<dbReference type="InterPro" id="IPR019960">
    <property type="entry name" value="T1SS_VCA0849"/>
</dbReference>
<evidence type="ECO:0000313" key="1">
    <source>
        <dbReference type="EMBL" id="QKQ23742.1"/>
    </source>
</evidence>
<dbReference type="AlphaFoldDB" id="A0A6N0HN16"/>
<dbReference type="SUPFAM" id="SSF51120">
    <property type="entry name" value="beta-Roll"/>
    <property type="match status" value="1"/>
</dbReference>
<accession>A0A6N0HN16</accession>